<sequence length="106" mass="11617">MAAPCSRPVSSGRVPAPVVAASERNAAHAHTRTGTNTQKDTNTRAPVPKGRLMEGGREGRETEDEEDNNKKKKKKKKKDDKGDKDPREQAFSKRGTARTQIAFSTN</sequence>
<feature type="compositionally biased region" description="Basic and acidic residues" evidence="1">
    <location>
        <begin position="51"/>
        <end position="60"/>
    </location>
</feature>
<protein>
    <submittedName>
        <fullName evidence="2">Uncharacterized protein</fullName>
    </submittedName>
</protein>
<dbReference type="Proteomes" id="UP000024376">
    <property type="component" value="Unassembled WGS sequence"/>
</dbReference>
<dbReference type="EMBL" id="KI911142">
    <property type="protein sequence ID" value="ETS03780.1"/>
    <property type="molecule type" value="Genomic_DNA"/>
</dbReference>
<gene>
    <name evidence="2" type="ORF">M419DRAFT_128192</name>
</gene>
<accession>A0A024SEJ7</accession>
<feature type="compositionally biased region" description="Polar residues" evidence="1">
    <location>
        <begin position="32"/>
        <end position="44"/>
    </location>
</feature>
<evidence type="ECO:0000313" key="3">
    <source>
        <dbReference type="Proteomes" id="UP000024376"/>
    </source>
</evidence>
<dbReference type="AlphaFoldDB" id="A0A024SEJ7"/>
<dbReference type="HOGENOM" id="CLU_2223630_0_0_1"/>
<proteinExistence type="predicted"/>
<feature type="compositionally biased region" description="Basic and acidic residues" evidence="1">
    <location>
        <begin position="79"/>
        <end position="91"/>
    </location>
</feature>
<evidence type="ECO:0000313" key="2">
    <source>
        <dbReference type="EMBL" id="ETS03780.1"/>
    </source>
</evidence>
<organism evidence="2 3">
    <name type="scientific">Hypocrea jecorina (strain ATCC 56765 / BCRC 32924 / NRRL 11460 / Rut C-30)</name>
    <name type="common">Trichoderma reesei</name>
    <dbReference type="NCBI Taxonomy" id="1344414"/>
    <lineage>
        <taxon>Eukaryota</taxon>
        <taxon>Fungi</taxon>
        <taxon>Dikarya</taxon>
        <taxon>Ascomycota</taxon>
        <taxon>Pezizomycotina</taxon>
        <taxon>Sordariomycetes</taxon>
        <taxon>Hypocreomycetidae</taxon>
        <taxon>Hypocreales</taxon>
        <taxon>Hypocreaceae</taxon>
        <taxon>Trichoderma</taxon>
    </lineage>
</organism>
<name>A0A024SEJ7_HYPJR</name>
<evidence type="ECO:0000256" key="1">
    <source>
        <dbReference type="SAM" id="MobiDB-lite"/>
    </source>
</evidence>
<feature type="compositionally biased region" description="Polar residues" evidence="1">
    <location>
        <begin position="97"/>
        <end position="106"/>
    </location>
</feature>
<reference evidence="3" key="1">
    <citation type="journal article" date="2013" name="Ind. Biotechnol.">
        <title>Comparative genomics analysis of Trichoderma reesei strains.</title>
        <authorList>
            <person name="Koike H."/>
            <person name="Aerts A."/>
            <person name="LaButti K."/>
            <person name="Grigoriev I.V."/>
            <person name="Baker S.E."/>
        </authorList>
    </citation>
    <scope>NUCLEOTIDE SEQUENCE [LARGE SCALE GENOMIC DNA]</scope>
    <source>
        <strain evidence="3">ATCC 56765 / BCRC 32924 / NRRL 11460 / Rut C-30</strain>
    </source>
</reference>
<feature type="region of interest" description="Disordered" evidence="1">
    <location>
        <begin position="1"/>
        <end position="106"/>
    </location>
</feature>
<dbReference type="KEGG" id="trr:M419DRAFT_128192"/>